<dbReference type="EMBL" id="JBGFUD010008472">
    <property type="protein sequence ID" value="MFH4982089.1"/>
    <property type="molecule type" value="Genomic_DNA"/>
</dbReference>
<evidence type="ECO:0000313" key="2">
    <source>
        <dbReference type="EMBL" id="MFH4982089.1"/>
    </source>
</evidence>
<proteinExistence type="predicted"/>
<keyword evidence="3" id="KW-1185">Reference proteome</keyword>
<sequence>METVRNQTNSRTENYTSQHTLKCTNYRFIFRNTSKVTESNQRPQINHKNPNGPKHIQIERNAYPLLPKAIYIEEKGKRFTTPPQYALAFPLSASIRFMNPKFETKSHDKQQRYNKQTMTTSLASLGYENLCTFFILSSMLLIPETYLQCIFFVPLLILYFH</sequence>
<feature type="compositionally biased region" description="Polar residues" evidence="1">
    <location>
        <begin position="35"/>
        <end position="49"/>
    </location>
</feature>
<name>A0ABD6EV77_9BILA</name>
<evidence type="ECO:0000313" key="3">
    <source>
        <dbReference type="Proteomes" id="UP001608902"/>
    </source>
</evidence>
<accession>A0ABD6EV77</accession>
<evidence type="ECO:0000256" key="1">
    <source>
        <dbReference type="SAM" id="MobiDB-lite"/>
    </source>
</evidence>
<dbReference type="Proteomes" id="UP001608902">
    <property type="component" value="Unassembled WGS sequence"/>
</dbReference>
<reference evidence="2 3" key="1">
    <citation type="submission" date="2024-08" db="EMBL/GenBank/DDBJ databases">
        <title>Gnathostoma spinigerum genome.</title>
        <authorList>
            <person name="Gonzalez-Bertolin B."/>
            <person name="Monzon S."/>
            <person name="Zaballos A."/>
            <person name="Jimenez P."/>
            <person name="Dekumyoy P."/>
            <person name="Varona S."/>
            <person name="Cuesta I."/>
            <person name="Sumanam S."/>
            <person name="Adisakwattana P."/>
            <person name="Gasser R.B."/>
            <person name="Hernandez-Gonzalez A."/>
            <person name="Young N.D."/>
            <person name="Perteguer M.J."/>
        </authorList>
    </citation>
    <scope>NUCLEOTIDE SEQUENCE [LARGE SCALE GENOMIC DNA]</scope>
    <source>
        <strain evidence="2">AL3</strain>
        <tissue evidence="2">Liver</tissue>
    </source>
</reference>
<protein>
    <submittedName>
        <fullName evidence="2">Uncharacterized protein</fullName>
    </submittedName>
</protein>
<gene>
    <name evidence="2" type="ORF">AB6A40_008798</name>
</gene>
<comment type="caution">
    <text evidence="2">The sequence shown here is derived from an EMBL/GenBank/DDBJ whole genome shotgun (WGS) entry which is preliminary data.</text>
</comment>
<organism evidence="2 3">
    <name type="scientific">Gnathostoma spinigerum</name>
    <dbReference type="NCBI Taxonomy" id="75299"/>
    <lineage>
        <taxon>Eukaryota</taxon>
        <taxon>Metazoa</taxon>
        <taxon>Ecdysozoa</taxon>
        <taxon>Nematoda</taxon>
        <taxon>Chromadorea</taxon>
        <taxon>Rhabditida</taxon>
        <taxon>Spirurina</taxon>
        <taxon>Gnathostomatomorpha</taxon>
        <taxon>Gnathostomatoidea</taxon>
        <taxon>Gnathostomatidae</taxon>
        <taxon>Gnathostoma</taxon>
    </lineage>
</organism>
<feature type="region of interest" description="Disordered" evidence="1">
    <location>
        <begin position="35"/>
        <end position="54"/>
    </location>
</feature>
<dbReference type="AlphaFoldDB" id="A0ABD6EV77"/>